<proteinExistence type="predicted"/>
<feature type="non-terminal residue" evidence="1">
    <location>
        <position position="105"/>
    </location>
</feature>
<evidence type="ECO:0000313" key="1">
    <source>
        <dbReference type="EMBL" id="KAK3256046.1"/>
    </source>
</evidence>
<organism evidence="1 2">
    <name type="scientific">Cymbomonas tetramitiformis</name>
    <dbReference type="NCBI Taxonomy" id="36881"/>
    <lineage>
        <taxon>Eukaryota</taxon>
        <taxon>Viridiplantae</taxon>
        <taxon>Chlorophyta</taxon>
        <taxon>Pyramimonadophyceae</taxon>
        <taxon>Pyramimonadales</taxon>
        <taxon>Pyramimonadaceae</taxon>
        <taxon>Cymbomonas</taxon>
    </lineage>
</organism>
<name>A0AAE0FAB3_9CHLO</name>
<dbReference type="EMBL" id="LGRX02022013">
    <property type="protein sequence ID" value="KAK3256046.1"/>
    <property type="molecule type" value="Genomic_DNA"/>
</dbReference>
<evidence type="ECO:0000313" key="2">
    <source>
        <dbReference type="Proteomes" id="UP001190700"/>
    </source>
</evidence>
<accession>A0AAE0FAB3</accession>
<keyword evidence="2" id="KW-1185">Reference proteome</keyword>
<sequence>FAPAYHDYILYSDSTTGAAHQPRRHRTRTFVMMGREMGLFGANKRGSKECESIDTFSYEEKPRASLLDNGEAQSAMLEGVTSPLHDSAIPAGVDYNFMSTSFESQ</sequence>
<feature type="non-terminal residue" evidence="1">
    <location>
        <position position="1"/>
    </location>
</feature>
<comment type="caution">
    <text evidence="1">The sequence shown here is derived from an EMBL/GenBank/DDBJ whole genome shotgun (WGS) entry which is preliminary data.</text>
</comment>
<dbReference type="AlphaFoldDB" id="A0AAE0FAB3"/>
<reference evidence="1 2" key="1">
    <citation type="journal article" date="2015" name="Genome Biol. Evol.">
        <title>Comparative Genomics of a Bacterivorous Green Alga Reveals Evolutionary Causalities and Consequences of Phago-Mixotrophic Mode of Nutrition.</title>
        <authorList>
            <person name="Burns J.A."/>
            <person name="Paasch A."/>
            <person name="Narechania A."/>
            <person name="Kim E."/>
        </authorList>
    </citation>
    <scope>NUCLEOTIDE SEQUENCE [LARGE SCALE GENOMIC DNA]</scope>
    <source>
        <strain evidence="1 2">PLY_AMNH</strain>
    </source>
</reference>
<gene>
    <name evidence="1" type="ORF">CYMTET_34799</name>
</gene>
<dbReference type="Proteomes" id="UP001190700">
    <property type="component" value="Unassembled WGS sequence"/>
</dbReference>
<protein>
    <submittedName>
        <fullName evidence="1">Uncharacterized protein</fullName>
    </submittedName>
</protein>